<sequence length="748" mass="81902">METLDPNSIPNSPNKRLKTETETLIPSTPSLFDKGKAPIIADNDGEIEEGYESPANSSPENCGICFLEEGNTFRGLIDSCDHHFCFLCIIEWSKIESRCPLCRERFSTVRRVRKDGSFIGEGSVRVPVRDQIYDPFGEPVDPYAQAKCSICNNTTDECLLLLCDLCDSASHTYCVGLGATVPEGDWYCRDCALLRDEQEDSEMGCDVVTSTVSPQVDEPSSTSTSISIFDIVRDPKEPESGTSRLLKLVSQKATKFSSSAIATDQPSIASATSVPDSRDNFHPAAELSGSSARTLRNCRNVHRHINVLRENWGAFRTGSLNFSSTVSDSFGKAGQQKNVVGTSLKRSGKLQSSSTCSSETKVAENLHDARRNKESYNVDRAWKLMNIAKTVQRTDKSKSTSKIAKKNGHSIKRDKLLLKSSVSGRKDLTSPVLEEQRPTHNISGRPAQSSGKHQFGNFVSLAARTPLSQHQNSRFSNLSMPTELQTASNDDICYNRTCFASSNKVQGRLSAILGDGSARSASSCGSIAVVSDVSFARLQRGEISACPVKQAVNSKIYSSSTRELQKSVQTDICRDKPALHPHPSLRRGLSNNFDEQNSFACSTAYDPILDGFDASHVKLEGKKISACPGKVGAKITGKDSKDDEAKGEIQSLVKLNLKLLCKDKRLGVDAFKEIARLSTHTILASCGFEHRKIVDPLPRFVCHHADQTQQVYKSTIVPSSCRECFYAFVKDVVNSIMSEKLNNAGNVS</sequence>
<evidence type="ECO:0000259" key="7">
    <source>
        <dbReference type="PROSITE" id="PS50089"/>
    </source>
</evidence>
<evidence type="ECO:0000256" key="1">
    <source>
        <dbReference type="ARBA" id="ARBA00022723"/>
    </source>
</evidence>
<evidence type="ECO:0000256" key="3">
    <source>
        <dbReference type="ARBA" id="ARBA00022833"/>
    </source>
</evidence>
<dbReference type="AlphaFoldDB" id="A0A0J8CAR6"/>
<dbReference type="OMA" id="KHESRCP"/>
<dbReference type="EMBL" id="KQ090104">
    <property type="protein sequence ID" value="KMT10865.1"/>
    <property type="molecule type" value="Genomic_DNA"/>
</dbReference>
<feature type="region of interest" description="Disordered" evidence="5">
    <location>
        <begin position="427"/>
        <end position="453"/>
    </location>
</feature>
<feature type="compositionally biased region" description="Polar residues" evidence="5">
    <location>
        <begin position="439"/>
        <end position="452"/>
    </location>
</feature>
<keyword evidence="1" id="KW-0479">Metal-binding</keyword>
<feature type="compositionally biased region" description="Basic and acidic residues" evidence="5">
    <location>
        <begin position="427"/>
        <end position="438"/>
    </location>
</feature>
<proteinExistence type="predicted"/>
<accession>A0A0J8CAR6</accession>
<dbReference type="Proteomes" id="UP000035740">
    <property type="component" value="Chromosome 5"/>
</dbReference>
<dbReference type="PANTHER" id="PTHR47177">
    <property type="entry name" value="F18C1.6 PROTEIN"/>
    <property type="match status" value="1"/>
</dbReference>
<dbReference type="KEGG" id="bvg:104893940"/>
<evidence type="ECO:0000256" key="4">
    <source>
        <dbReference type="PROSITE-ProRule" id="PRU00175"/>
    </source>
</evidence>
<keyword evidence="2 4" id="KW-0863">Zinc-finger</keyword>
<dbReference type="InterPro" id="IPR001965">
    <property type="entry name" value="Znf_PHD"/>
</dbReference>
<evidence type="ECO:0000259" key="6">
    <source>
        <dbReference type="PROSITE" id="PS50016"/>
    </source>
</evidence>
<dbReference type="InterPro" id="IPR017907">
    <property type="entry name" value="Znf_RING_CS"/>
</dbReference>
<dbReference type="Pfam" id="PF13639">
    <property type="entry name" value="zf-RING_2"/>
    <property type="match status" value="1"/>
</dbReference>
<dbReference type="InterPro" id="IPR013083">
    <property type="entry name" value="Znf_RING/FYVE/PHD"/>
</dbReference>
<organism evidence="8 9">
    <name type="scientific">Beta vulgaris subsp. vulgaris</name>
    <name type="common">Beet</name>
    <dbReference type="NCBI Taxonomy" id="3555"/>
    <lineage>
        <taxon>Eukaryota</taxon>
        <taxon>Viridiplantae</taxon>
        <taxon>Streptophyta</taxon>
        <taxon>Embryophyta</taxon>
        <taxon>Tracheophyta</taxon>
        <taxon>Spermatophyta</taxon>
        <taxon>Magnoliopsida</taxon>
        <taxon>eudicotyledons</taxon>
        <taxon>Gunneridae</taxon>
        <taxon>Pentapetalae</taxon>
        <taxon>Caryophyllales</taxon>
        <taxon>Chenopodiaceae</taxon>
        <taxon>Betoideae</taxon>
        <taxon>Beta</taxon>
    </lineage>
</organism>
<evidence type="ECO:0000256" key="2">
    <source>
        <dbReference type="ARBA" id="ARBA00022771"/>
    </source>
</evidence>
<protein>
    <recommendedName>
        <fullName evidence="10">PHD-type domain-containing protein</fullName>
    </recommendedName>
</protein>
<feature type="domain" description="PHD-type" evidence="6">
    <location>
        <begin position="145"/>
        <end position="194"/>
    </location>
</feature>
<dbReference type="PROSITE" id="PS00518">
    <property type="entry name" value="ZF_RING_1"/>
    <property type="match status" value="1"/>
</dbReference>
<reference evidence="8 9" key="1">
    <citation type="journal article" date="2014" name="Nature">
        <title>The genome of the recently domesticated crop plant sugar beet (Beta vulgaris).</title>
        <authorList>
            <person name="Dohm J.C."/>
            <person name="Minoche A.E."/>
            <person name="Holtgrawe D."/>
            <person name="Capella-Gutierrez S."/>
            <person name="Zakrzewski F."/>
            <person name="Tafer H."/>
            <person name="Rupp O."/>
            <person name="Sorensen T.R."/>
            <person name="Stracke R."/>
            <person name="Reinhardt R."/>
            <person name="Goesmann A."/>
            <person name="Kraft T."/>
            <person name="Schulz B."/>
            <person name="Stadler P.F."/>
            <person name="Schmidt T."/>
            <person name="Gabaldon T."/>
            <person name="Lehrach H."/>
            <person name="Weisshaar B."/>
            <person name="Himmelbauer H."/>
        </authorList>
    </citation>
    <scope>NUCLEOTIDE SEQUENCE [LARGE SCALE GENOMIC DNA]</scope>
    <source>
        <tissue evidence="8">Taproot</tissue>
    </source>
</reference>
<dbReference type="PROSITE" id="PS50016">
    <property type="entry name" value="ZF_PHD_2"/>
    <property type="match status" value="1"/>
</dbReference>
<feature type="region of interest" description="Disordered" evidence="5">
    <location>
        <begin position="1"/>
        <end position="28"/>
    </location>
</feature>
<feature type="domain" description="RING-type" evidence="7">
    <location>
        <begin position="62"/>
        <end position="103"/>
    </location>
</feature>
<dbReference type="SMART" id="SM00249">
    <property type="entry name" value="PHD"/>
    <property type="match status" value="1"/>
</dbReference>
<keyword evidence="3" id="KW-0862">Zinc</keyword>
<keyword evidence="9" id="KW-1185">Reference proteome</keyword>
<dbReference type="SMART" id="SM00184">
    <property type="entry name" value="RING"/>
    <property type="match status" value="1"/>
</dbReference>
<name>A0A0J8CAR6_BETVV</name>
<evidence type="ECO:0008006" key="10">
    <source>
        <dbReference type="Google" id="ProtNLM"/>
    </source>
</evidence>
<evidence type="ECO:0000313" key="8">
    <source>
        <dbReference type="EMBL" id="KMT10865.1"/>
    </source>
</evidence>
<feature type="compositionally biased region" description="Polar residues" evidence="5">
    <location>
        <begin position="1"/>
        <end position="14"/>
    </location>
</feature>
<dbReference type="Gramene" id="KMT10865">
    <property type="protein sequence ID" value="KMT10865"/>
    <property type="gene ID" value="BVRB_5g113630"/>
</dbReference>
<dbReference type="eggNOG" id="KOG4430">
    <property type="taxonomic scope" value="Eukaryota"/>
</dbReference>
<dbReference type="PANTHER" id="PTHR47177:SF4">
    <property type="entry name" value="OS06G0283200 PROTEIN"/>
    <property type="match status" value="1"/>
</dbReference>
<gene>
    <name evidence="8" type="ORF">BVRB_5g113630</name>
</gene>
<dbReference type="SUPFAM" id="SSF57903">
    <property type="entry name" value="FYVE/PHD zinc finger"/>
    <property type="match status" value="1"/>
</dbReference>
<dbReference type="PROSITE" id="PS50089">
    <property type="entry name" value="ZF_RING_2"/>
    <property type="match status" value="1"/>
</dbReference>
<evidence type="ECO:0000256" key="5">
    <source>
        <dbReference type="SAM" id="MobiDB-lite"/>
    </source>
</evidence>
<dbReference type="Gene3D" id="3.30.40.10">
    <property type="entry name" value="Zinc/RING finger domain, C3HC4 (zinc finger)"/>
    <property type="match status" value="2"/>
</dbReference>
<dbReference type="InterPro" id="IPR011011">
    <property type="entry name" value="Znf_FYVE_PHD"/>
</dbReference>
<dbReference type="SUPFAM" id="SSF57850">
    <property type="entry name" value="RING/U-box"/>
    <property type="match status" value="1"/>
</dbReference>
<dbReference type="InterPro" id="IPR001841">
    <property type="entry name" value="Znf_RING"/>
</dbReference>
<dbReference type="GO" id="GO:0008270">
    <property type="term" value="F:zinc ion binding"/>
    <property type="evidence" value="ECO:0007669"/>
    <property type="project" value="UniProtKB-KW"/>
</dbReference>
<dbReference type="OrthoDB" id="365379at2759"/>
<dbReference type="InterPro" id="IPR019787">
    <property type="entry name" value="Znf_PHD-finger"/>
</dbReference>
<evidence type="ECO:0000313" key="9">
    <source>
        <dbReference type="Proteomes" id="UP000035740"/>
    </source>
</evidence>
<dbReference type="Pfam" id="PF00628">
    <property type="entry name" value="PHD"/>
    <property type="match status" value="1"/>
</dbReference>